<sequence length="447" mass="49031">MKKWLIGILLSTFILCVLSACGGADETSSPASDAAETNSNGETEAVAEEQESGEPVEIEFWHAMSGPHEEAINEFAERFNSEHDNITVKPVNQGGYNDLEQKVMAAARAQSLPTIAQAVTSVIPEYIANGFVAPLNDWMEDPEVGLSDDELNDYVEIFRESSIWYNTFYSLPFSKSTRVLFYNQGILEENGLDVPSSWEDIRHISETVTGDGLIGMGFENSFESEFQALLIQMGGVYIDEGTLEAQFASTEGIEAMSLMKELMDEGLARTAGEDDYMSNPFGRGDVAMYIGSSAGIPHVASAAEGNIEWSTTVLPAYEGEAATSFAGNDIVLFNQADEAEQRAAWEFMKFLTSPEITAEWSMKSGYLPVRYSAEDLEDYQAFVAENPEYLAGPSQFDAGFFVARVKGSDAVRNILLEEFDNILVGNKSVEEGLTDAQNRANSELENQ</sequence>
<keyword evidence="8" id="KW-0762">Sugar transport</keyword>
<dbReference type="EMBL" id="FNPI01000011">
    <property type="protein sequence ID" value="SDZ38696.1"/>
    <property type="molecule type" value="Genomic_DNA"/>
</dbReference>
<dbReference type="InterPro" id="IPR050490">
    <property type="entry name" value="Bact_solute-bd_prot1"/>
</dbReference>
<evidence type="ECO:0000256" key="7">
    <source>
        <dbReference type="SAM" id="SignalP"/>
    </source>
</evidence>
<dbReference type="PANTHER" id="PTHR43649:SF31">
    <property type="entry name" value="SN-GLYCEROL-3-PHOSPHATE-BINDING PERIPLASMIC PROTEIN UGPB"/>
    <property type="match status" value="1"/>
</dbReference>
<keyword evidence="3" id="KW-0813">Transport</keyword>
<dbReference type="GO" id="GO:0030313">
    <property type="term" value="C:cell envelope"/>
    <property type="evidence" value="ECO:0007669"/>
    <property type="project" value="UniProtKB-SubCell"/>
</dbReference>
<evidence type="ECO:0000256" key="2">
    <source>
        <dbReference type="ARBA" id="ARBA00008520"/>
    </source>
</evidence>
<dbReference type="PROSITE" id="PS51257">
    <property type="entry name" value="PROKAR_LIPOPROTEIN"/>
    <property type="match status" value="1"/>
</dbReference>
<feature type="chain" id="PRO_5038727352" evidence="7">
    <location>
        <begin position="20"/>
        <end position="447"/>
    </location>
</feature>
<feature type="compositionally biased region" description="Acidic residues" evidence="6">
    <location>
        <begin position="45"/>
        <end position="54"/>
    </location>
</feature>
<evidence type="ECO:0000256" key="5">
    <source>
        <dbReference type="ARBA" id="ARBA00022764"/>
    </source>
</evidence>
<dbReference type="InterPro" id="IPR006059">
    <property type="entry name" value="SBP"/>
</dbReference>
<feature type="signal peptide" evidence="7">
    <location>
        <begin position="1"/>
        <end position="19"/>
    </location>
</feature>
<comment type="similarity">
    <text evidence="2">Belongs to the bacterial solute-binding protein 1 family.</text>
</comment>
<organism evidence="8 9">
    <name type="scientific">Evansella caseinilytica</name>
    <dbReference type="NCBI Taxonomy" id="1503961"/>
    <lineage>
        <taxon>Bacteria</taxon>
        <taxon>Bacillati</taxon>
        <taxon>Bacillota</taxon>
        <taxon>Bacilli</taxon>
        <taxon>Bacillales</taxon>
        <taxon>Bacillaceae</taxon>
        <taxon>Evansella</taxon>
    </lineage>
</organism>
<evidence type="ECO:0000256" key="6">
    <source>
        <dbReference type="SAM" id="MobiDB-lite"/>
    </source>
</evidence>
<dbReference type="GO" id="GO:0055085">
    <property type="term" value="P:transmembrane transport"/>
    <property type="evidence" value="ECO:0007669"/>
    <property type="project" value="InterPro"/>
</dbReference>
<gene>
    <name evidence="8" type="ORF">SAMN05421736_11198</name>
</gene>
<accession>A0A1H3SL13</accession>
<evidence type="ECO:0000256" key="1">
    <source>
        <dbReference type="ARBA" id="ARBA00004196"/>
    </source>
</evidence>
<dbReference type="PROSITE" id="PS01037">
    <property type="entry name" value="SBP_BACTERIAL_1"/>
    <property type="match status" value="1"/>
</dbReference>
<name>A0A1H3SL13_9BACI</name>
<dbReference type="Proteomes" id="UP000198935">
    <property type="component" value="Unassembled WGS sequence"/>
</dbReference>
<dbReference type="STRING" id="1503961.SAMN05421736_11198"/>
<comment type="subcellular location">
    <subcellularLocation>
        <location evidence="1">Cell envelope</location>
    </subcellularLocation>
</comment>
<dbReference type="Pfam" id="PF13416">
    <property type="entry name" value="SBP_bac_8"/>
    <property type="match status" value="1"/>
</dbReference>
<dbReference type="OrthoDB" id="9795467at2"/>
<dbReference type="Gene3D" id="3.40.190.10">
    <property type="entry name" value="Periplasmic binding protein-like II"/>
    <property type="match status" value="2"/>
</dbReference>
<feature type="compositionally biased region" description="Polar residues" evidence="6">
    <location>
        <begin position="26"/>
        <end position="42"/>
    </location>
</feature>
<keyword evidence="5" id="KW-0574">Periplasm</keyword>
<evidence type="ECO:0000313" key="9">
    <source>
        <dbReference type="Proteomes" id="UP000198935"/>
    </source>
</evidence>
<protein>
    <submittedName>
        <fullName evidence="8">Multiple sugar transport system substrate-binding protein</fullName>
    </submittedName>
</protein>
<dbReference type="SUPFAM" id="SSF53850">
    <property type="entry name" value="Periplasmic binding protein-like II"/>
    <property type="match status" value="1"/>
</dbReference>
<dbReference type="InterPro" id="IPR006061">
    <property type="entry name" value="SBP_1_CS"/>
</dbReference>
<feature type="region of interest" description="Disordered" evidence="6">
    <location>
        <begin position="26"/>
        <end position="54"/>
    </location>
</feature>
<reference evidence="9" key="1">
    <citation type="submission" date="2016-10" db="EMBL/GenBank/DDBJ databases">
        <authorList>
            <person name="Varghese N."/>
            <person name="Submissions S."/>
        </authorList>
    </citation>
    <scope>NUCLEOTIDE SEQUENCE [LARGE SCALE GENOMIC DNA]</scope>
    <source>
        <strain evidence="9">SP</strain>
    </source>
</reference>
<evidence type="ECO:0000313" key="8">
    <source>
        <dbReference type="EMBL" id="SDZ38696.1"/>
    </source>
</evidence>
<dbReference type="CDD" id="cd14748">
    <property type="entry name" value="PBP2_UgpB"/>
    <property type="match status" value="1"/>
</dbReference>
<dbReference type="PANTHER" id="PTHR43649">
    <property type="entry name" value="ARABINOSE-BINDING PROTEIN-RELATED"/>
    <property type="match status" value="1"/>
</dbReference>
<evidence type="ECO:0000256" key="4">
    <source>
        <dbReference type="ARBA" id="ARBA00022729"/>
    </source>
</evidence>
<keyword evidence="9" id="KW-1185">Reference proteome</keyword>
<evidence type="ECO:0000256" key="3">
    <source>
        <dbReference type="ARBA" id="ARBA00022448"/>
    </source>
</evidence>
<keyword evidence="4 7" id="KW-0732">Signal</keyword>
<dbReference type="AlphaFoldDB" id="A0A1H3SL13"/>
<proteinExistence type="inferred from homology"/>